<gene>
    <name evidence="1" type="ORF">EHS11_08655</name>
</gene>
<reference evidence="1" key="1">
    <citation type="journal article" date="2019" name="PLoS Negl. Trop. Dis.">
        <title>Revisiting the worldwide diversity of Leptospira species in the environment.</title>
        <authorList>
            <person name="Vincent A.T."/>
            <person name="Schiettekatte O."/>
            <person name="Bourhy P."/>
            <person name="Veyrier F.J."/>
            <person name="Picardeau M."/>
        </authorList>
    </citation>
    <scope>NUCLEOTIDE SEQUENCE [LARGE SCALE GENOMIC DNA]</scope>
    <source>
        <strain evidence="1">201400974</strain>
    </source>
</reference>
<name>A0A4R9LT85_9LEPT</name>
<dbReference type="OrthoDB" id="5526466at2"/>
<evidence type="ECO:0000313" key="1">
    <source>
        <dbReference type="EMBL" id="TGN10363.1"/>
    </source>
</evidence>
<keyword evidence="2" id="KW-1185">Reference proteome</keyword>
<dbReference type="PANTHER" id="PTHR37953:SF1">
    <property type="entry name" value="UPF0127 PROTEIN MJ1496"/>
    <property type="match status" value="1"/>
</dbReference>
<evidence type="ECO:0000313" key="2">
    <source>
        <dbReference type="Proteomes" id="UP000298264"/>
    </source>
</evidence>
<accession>A0A4R9LT85</accession>
<dbReference type="InterPro" id="IPR003795">
    <property type="entry name" value="DUF192"/>
</dbReference>
<dbReference type="PANTHER" id="PTHR37953">
    <property type="entry name" value="UPF0127 PROTEIN MJ1496"/>
    <property type="match status" value="1"/>
</dbReference>
<dbReference type="Proteomes" id="UP000298264">
    <property type="component" value="Unassembled WGS sequence"/>
</dbReference>
<dbReference type="Pfam" id="PF02643">
    <property type="entry name" value="DUF192"/>
    <property type="match status" value="1"/>
</dbReference>
<dbReference type="InterPro" id="IPR038695">
    <property type="entry name" value="Saro_0823-like_sf"/>
</dbReference>
<protein>
    <submittedName>
        <fullName evidence="1">DUF192 domain-containing protein</fullName>
    </submittedName>
</protein>
<proteinExistence type="predicted"/>
<dbReference type="EMBL" id="RQHV01000043">
    <property type="protein sequence ID" value="TGN10363.1"/>
    <property type="molecule type" value="Genomic_DNA"/>
</dbReference>
<organism evidence="1 2">
    <name type="scientific">Leptospira ilyithenensis</name>
    <dbReference type="NCBI Taxonomy" id="2484901"/>
    <lineage>
        <taxon>Bacteria</taxon>
        <taxon>Pseudomonadati</taxon>
        <taxon>Spirochaetota</taxon>
        <taxon>Spirochaetia</taxon>
        <taxon>Leptospirales</taxon>
        <taxon>Leptospiraceae</taxon>
        <taxon>Leptospira</taxon>
    </lineage>
</organism>
<sequence length="152" mass="17253">MMKARITFIFILWFVVNCGPTESAPVQTDVIFASIGSRSLKLEVANNPSARAVGLMHRKEIGEDEGMLFVFPKAEYLSFWMKNTMIPLTVGYFGEDFRLLETHDMKPNQTTEVYNSLNPAKYALEVNQGWFAKNKIGKDAILILEKKISARD</sequence>
<dbReference type="Gene3D" id="2.60.120.1140">
    <property type="entry name" value="Protein of unknown function DUF192"/>
    <property type="match status" value="1"/>
</dbReference>
<comment type="caution">
    <text evidence="1">The sequence shown here is derived from an EMBL/GenBank/DDBJ whole genome shotgun (WGS) entry which is preliminary data.</text>
</comment>
<dbReference type="AlphaFoldDB" id="A0A4R9LT85"/>